<evidence type="ECO:0000256" key="3">
    <source>
        <dbReference type="ARBA" id="ARBA00022723"/>
    </source>
</evidence>
<evidence type="ECO:0000256" key="2">
    <source>
        <dbReference type="ARBA" id="ARBA00022714"/>
    </source>
</evidence>
<comment type="cofactor">
    <cofactor evidence="6">
        <name>[2Fe-2S] cluster</name>
        <dbReference type="ChEBI" id="CHEBI:190135"/>
    </cofactor>
</comment>
<dbReference type="InterPro" id="IPR041921">
    <property type="entry name" value="NuoE_N"/>
</dbReference>
<proteinExistence type="inferred from homology"/>
<dbReference type="PANTHER" id="PTHR43342:SF2">
    <property type="entry name" value="POTENTIAL NAD-REDUCING HYDROGENASE SUBUNIT"/>
    <property type="match status" value="1"/>
</dbReference>
<feature type="binding site" evidence="7">
    <location>
        <position position="71"/>
    </location>
    <ligand>
        <name>[2Fe-2S] cluster</name>
        <dbReference type="ChEBI" id="CHEBI:190135"/>
    </ligand>
</feature>
<dbReference type="Gene3D" id="3.40.30.10">
    <property type="entry name" value="Glutaredoxin"/>
    <property type="match status" value="1"/>
</dbReference>
<feature type="binding site" evidence="7">
    <location>
        <position position="76"/>
    </location>
    <ligand>
        <name>[2Fe-2S] cluster</name>
        <dbReference type="ChEBI" id="CHEBI:190135"/>
    </ligand>
</feature>
<dbReference type="FunFam" id="3.40.30.10:FF:000015">
    <property type="entry name" value="NADH-quinone oxidoreductase subunit E"/>
    <property type="match status" value="1"/>
</dbReference>
<comment type="similarity">
    <text evidence="1">Belongs to the complex I 24 kDa subunit family.</text>
</comment>
<organism evidence="8 9">
    <name type="scientific">candidate division WOR_3 bacterium SM23_60</name>
    <dbReference type="NCBI Taxonomy" id="1703780"/>
    <lineage>
        <taxon>Bacteria</taxon>
        <taxon>Bacteria division WOR-3</taxon>
    </lineage>
</organism>
<keyword evidence="3 7" id="KW-0479">Metal-binding</keyword>
<dbReference type="GO" id="GO:0016491">
    <property type="term" value="F:oxidoreductase activity"/>
    <property type="evidence" value="ECO:0007669"/>
    <property type="project" value="InterPro"/>
</dbReference>
<dbReference type="SUPFAM" id="SSF52833">
    <property type="entry name" value="Thioredoxin-like"/>
    <property type="match status" value="1"/>
</dbReference>
<reference evidence="8 9" key="1">
    <citation type="journal article" date="2015" name="Microbiome">
        <title>Genomic resolution of linkages in carbon, nitrogen, and sulfur cycling among widespread estuary sediment bacteria.</title>
        <authorList>
            <person name="Baker B.J."/>
            <person name="Lazar C.S."/>
            <person name="Teske A.P."/>
            <person name="Dick G.J."/>
        </authorList>
    </citation>
    <scope>NUCLEOTIDE SEQUENCE [LARGE SCALE GENOMIC DNA]</scope>
    <source>
        <strain evidence="8">SM23_60</strain>
    </source>
</reference>
<keyword evidence="4 7" id="KW-0408">Iron</keyword>
<keyword evidence="2 7" id="KW-0001">2Fe-2S</keyword>
<dbReference type="PIRSF" id="PIRSF000216">
    <property type="entry name" value="NADH_DH_24kDa"/>
    <property type="match status" value="1"/>
</dbReference>
<evidence type="ECO:0000256" key="1">
    <source>
        <dbReference type="ARBA" id="ARBA00010643"/>
    </source>
</evidence>
<dbReference type="CDD" id="cd03064">
    <property type="entry name" value="TRX_Fd_NuoE"/>
    <property type="match status" value="1"/>
</dbReference>
<feature type="binding site" evidence="7">
    <location>
        <position position="112"/>
    </location>
    <ligand>
        <name>[2Fe-2S] cluster</name>
        <dbReference type="ChEBI" id="CHEBI:190135"/>
    </ligand>
</feature>
<accession>A0A0S8GM68</accession>
<evidence type="ECO:0000256" key="6">
    <source>
        <dbReference type="ARBA" id="ARBA00034078"/>
    </source>
</evidence>
<dbReference type="Pfam" id="PF01257">
    <property type="entry name" value="2Fe-2S_thioredx"/>
    <property type="match status" value="1"/>
</dbReference>
<dbReference type="InterPro" id="IPR042128">
    <property type="entry name" value="NuoE_dom"/>
</dbReference>
<gene>
    <name evidence="8" type="ORF">AMJ87_00585</name>
</gene>
<dbReference type="InterPro" id="IPR002023">
    <property type="entry name" value="NuoE-like"/>
</dbReference>
<name>A0A0S8GM68_UNCW3</name>
<dbReference type="InterPro" id="IPR036249">
    <property type="entry name" value="Thioredoxin-like_sf"/>
</dbReference>
<comment type="caution">
    <text evidence="8">The sequence shown here is derived from an EMBL/GenBank/DDBJ whole genome shotgun (WGS) entry which is preliminary data.</text>
</comment>
<sequence length="153" mass="17284">MEAILQEYRDKKGALMPVLQALNNTYNYFPGELLKYMARELKIPLSLIYNVATFYKAFSLKKRGKHVIRVCQGTACHVRGAKRVLEEFERVLGIEAGNNTDDLFFTLETVNCVGACALAPVIMIGSEYFGHMTPRKVDAVIDKYYKEGKVHAS</sequence>
<protein>
    <submittedName>
        <fullName evidence="8">NADH dehydrogenase</fullName>
    </submittedName>
</protein>
<comment type="cofactor">
    <cofactor evidence="7">
        <name>[2Fe-2S] cluster</name>
        <dbReference type="ChEBI" id="CHEBI:190135"/>
    </cofactor>
    <text evidence="7">Binds 1 [2Fe-2S] cluster.</text>
</comment>
<evidence type="ECO:0000256" key="4">
    <source>
        <dbReference type="ARBA" id="ARBA00023004"/>
    </source>
</evidence>
<dbReference type="EMBL" id="LJUO01000002">
    <property type="protein sequence ID" value="KPK73849.1"/>
    <property type="molecule type" value="Genomic_DNA"/>
</dbReference>
<feature type="binding site" evidence="7">
    <location>
        <position position="116"/>
    </location>
    <ligand>
        <name>[2Fe-2S] cluster</name>
        <dbReference type="ChEBI" id="CHEBI:190135"/>
    </ligand>
</feature>
<evidence type="ECO:0000313" key="8">
    <source>
        <dbReference type="EMBL" id="KPK73849.1"/>
    </source>
</evidence>
<dbReference type="GO" id="GO:0046872">
    <property type="term" value="F:metal ion binding"/>
    <property type="evidence" value="ECO:0007669"/>
    <property type="project" value="UniProtKB-KW"/>
</dbReference>
<dbReference type="PATRIC" id="fig|1703780.3.peg.2754"/>
<evidence type="ECO:0000256" key="7">
    <source>
        <dbReference type="PIRSR" id="PIRSR000216-1"/>
    </source>
</evidence>
<dbReference type="InterPro" id="IPR028431">
    <property type="entry name" value="NADP_DH_HndA-like"/>
</dbReference>
<dbReference type="PANTHER" id="PTHR43342">
    <property type="entry name" value="NADH-QUINONE OXIDOREDUCTASE, E SUBUNIT"/>
    <property type="match status" value="1"/>
</dbReference>
<keyword evidence="5 7" id="KW-0411">Iron-sulfur</keyword>
<evidence type="ECO:0000256" key="5">
    <source>
        <dbReference type="ARBA" id="ARBA00023014"/>
    </source>
</evidence>
<dbReference type="Proteomes" id="UP000051096">
    <property type="component" value="Unassembled WGS sequence"/>
</dbReference>
<dbReference type="Gene3D" id="1.10.10.1590">
    <property type="entry name" value="NADH-quinone oxidoreductase subunit E"/>
    <property type="match status" value="1"/>
</dbReference>
<dbReference type="GO" id="GO:0051537">
    <property type="term" value="F:2 iron, 2 sulfur cluster binding"/>
    <property type="evidence" value="ECO:0007669"/>
    <property type="project" value="UniProtKB-KW"/>
</dbReference>
<dbReference type="AlphaFoldDB" id="A0A0S8GM68"/>
<evidence type="ECO:0000313" key="9">
    <source>
        <dbReference type="Proteomes" id="UP000051096"/>
    </source>
</evidence>